<accession>A0A4P5PFF2</accession>
<keyword evidence="2" id="KW-1185">Reference proteome</keyword>
<proteinExistence type="predicted"/>
<protein>
    <submittedName>
        <fullName evidence="1">Uncharacterized protein</fullName>
    </submittedName>
</protein>
<organism evidence="1 2">
    <name type="scientific">Enterococcus florum</name>
    <dbReference type="NCBI Taxonomy" id="2480627"/>
    <lineage>
        <taxon>Bacteria</taxon>
        <taxon>Bacillati</taxon>
        <taxon>Bacillota</taxon>
        <taxon>Bacilli</taxon>
        <taxon>Lactobacillales</taxon>
        <taxon>Enterococcaceae</taxon>
        <taxon>Enterococcus</taxon>
    </lineage>
</organism>
<comment type="caution">
    <text evidence="1">The sequence shown here is derived from an EMBL/GenBank/DDBJ whole genome shotgun (WGS) entry which is preliminary data.</text>
</comment>
<dbReference type="Proteomes" id="UP000290567">
    <property type="component" value="Unassembled WGS sequence"/>
</dbReference>
<dbReference type="AlphaFoldDB" id="A0A4P5PFF2"/>
<evidence type="ECO:0000313" key="1">
    <source>
        <dbReference type="EMBL" id="GCF95484.1"/>
    </source>
</evidence>
<name>A0A4P5PFF2_9ENTE</name>
<evidence type="ECO:0000313" key="2">
    <source>
        <dbReference type="Proteomes" id="UP000290567"/>
    </source>
</evidence>
<sequence length="59" mass="6970">MGIFGFVKGINLKNFQNYFSENNEIALEIDLPKTDDIFRTMERISDETKKMIYSFRSNV</sequence>
<dbReference type="EMBL" id="BJCC01000032">
    <property type="protein sequence ID" value="GCF95484.1"/>
    <property type="molecule type" value="Genomic_DNA"/>
</dbReference>
<reference evidence="2" key="1">
    <citation type="submission" date="2019-02" db="EMBL/GenBank/DDBJ databases">
        <title>Draft genome sequence of Enterococcus sp. Gos25-1.</title>
        <authorList>
            <person name="Tanaka N."/>
            <person name="Shiwa Y."/>
            <person name="Fujita N."/>
        </authorList>
    </citation>
    <scope>NUCLEOTIDE SEQUENCE [LARGE SCALE GENOMIC DNA]</scope>
    <source>
        <strain evidence="2">Gos25-1</strain>
    </source>
</reference>
<gene>
    <name evidence="1" type="ORF">NRIC_33750</name>
</gene>